<feature type="transmembrane region" description="Helical" evidence="1">
    <location>
        <begin position="24"/>
        <end position="44"/>
    </location>
</feature>
<evidence type="ECO:0000313" key="3">
    <source>
        <dbReference type="WBParaSite" id="Minc3s00968g19413"/>
    </source>
</evidence>
<reference evidence="3" key="1">
    <citation type="submission" date="2022-11" db="UniProtKB">
        <authorList>
            <consortium name="WormBaseParasite"/>
        </authorList>
    </citation>
    <scope>IDENTIFICATION</scope>
</reference>
<accession>A0A914LWE2</accession>
<dbReference type="Proteomes" id="UP000887563">
    <property type="component" value="Unplaced"/>
</dbReference>
<evidence type="ECO:0000313" key="2">
    <source>
        <dbReference type="Proteomes" id="UP000887563"/>
    </source>
</evidence>
<keyword evidence="1" id="KW-0472">Membrane</keyword>
<keyword evidence="1" id="KW-1133">Transmembrane helix</keyword>
<dbReference type="AlphaFoldDB" id="A0A914LWE2"/>
<organism evidence="2 3">
    <name type="scientific">Meloidogyne incognita</name>
    <name type="common">Southern root-knot nematode worm</name>
    <name type="synonym">Oxyuris incognita</name>
    <dbReference type="NCBI Taxonomy" id="6306"/>
    <lineage>
        <taxon>Eukaryota</taxon>
        <taxon>Metazoa</taxon>
        <taxon>Ecdysozoa</taxon>
        <taxon>Nematoda</taxon>
        <taxon>Chromadorea</taxon>
        <taxon>Rhabditida</taxon>
        <taxon>Tylenchina</taxon>
        <taxon>Tylenchomorpha</taxon>
        <taxon>Tylenchoidea</taxon>
        <taxon>Meloidogynidae</taxon>
        <taxon>Meloidogyninae</taxon>
        <taxon>Meloidogyne</taxon>
        <taxon>Meloidogyne incognita group</taxon>
    </lineage>
</organism>
<sequence>MKFGQPLFFTYGSALWTDEGEQSAAFSFLFPFLLVPIFSLILLCQSHGFIKYLRILFFDRFK</sequence>
<keyword evidence="1" id="KW-0812">Transmembrane</keyword>
<name>A0A914LWE2_MELIC</name>
<dbReference type="WBParaSite" id="Minc3s00968g19413">
    <property type="protein sequence ID" value="Minc3s00968g19413"/>
    <property type="gene ID" value="Minc3s00968g19413"/>
</dbReference>
<proteinExistence type="predicted"/>
<protein>
    <submittedName>
        <fullName evidence="3">Uncharacterized protein</fullName>
    </submittedName>
</protein>
<evidence type="ECO:0000256" key="1">
    <source>
        <dbReference type="SAM" id="Phobius"/>
    </source>
</evidence>
<keyword evidence="2" id="KW-1185">Reference proteome</keyword>